<keyword evidence="3" id="KW-1185">Reference proteome</keyword>
<dbReference type="EMBL" id="JBAWTH010000052">
    <property type="protein sequence ID" value="KAL2282153.1"/>
    <property type="molecule type" value="Genomic_DNA"/>
</dbReference>
<proteinExistence type="predicted"/>
<dbReference type="Proteomes" id="UP001600888">
    <property type="component" value="Unassembled WGS sequence"/>
</dbReference>
<feature type="compositionally biased region" description="Basic residues" evidence="1">
    <location>
        <begin position="378"/>
        <end position="393"/>
    </location>
</feature>
<feature type="region of interest" description="Disordered" evidence="1">
    <location>
        <begin position="143"/>
        <end position="171"/>
    </location>
</feature>
<sequence>MHDMDDLGIFRPPPTDYFCEHPDHRWEAEKFEMDLDDVFTTLPRRFNMMVIPILDRDAFRLEASHIASITDDRTEFFDMLKGRLEARRKELIDMMMRTFEDLACNPNQIEATRHWGHAMRIYRSKSLDAFARFFAGFLRDPTPSSDTAVSASNLHNESLTPRSEASSFSSSNTFNGVSCLSTDVPSRALSGPPTTRERQTSGIANATNTYRKRKRSSTTPTAGSLGADEEEDKDGMRPSKKARFDGDAVEPGRTPSSKSPRRPSSSHVRRARENQLPMPQYPSSNAMPPTTTVTPTASPAPLRTTAPGANGNDSPEQRGNECASQPANVERGRRRQSCLVSPDTKKKKGDMEAGHRIVHNATDTDPRQGGGQHDPPAKRRRAHAHTRNAKKSASRYTPGPRTFYELDHKGKARLVMAATPRKADRGRLLSNCQVKTRQARVVD</sequence>
<feature type="region of interest" description="Disordered" evidence="1">
    <location>
        <begin position="183"/>
        <end position="404"/>
    </location>
</feature>
<accession>A0ABR4EI82</accession>
<feature type="compositionally biased region" description="Polar residues" evidence="1">
    <location>
        <begin position="200"/>
        <end position="209"/>
    </location>
</feature>
<organism evidence="2 3">
    <name type="scientific">Diaporthe vaccinii</name>
    <dbReference type="NCBI Taxonomy" id="105482"/>
    <lineage>
        <taxon>Eukaryota</taxon>
        <taxon>Fungi</taxon>
        <taxon>Dikarya</taxon>
        <taxon>Ascomycota</taxon>
        <taxon>Pezizomycotina</taxon>
        <taxon>Sordariomycetes</taxon>
        <taxon>Sordariomycetidae</taxon>
        <taxon>Diaporthales</taxon>
        <taxon>Diaporthaceae</taxon>
        <taxon>Diaporthe</taxon>
        <taxon>Diaporthe eres species complex</taxon>
    </lineage>
</organism>
<evidence type="ECO:0000256" key="1">
    <source>
        <dbReference type="SAM" id="MobiDB-lite"/>
    </source>
</evidence>
<feature type="compositionally biased region" description="Low complexity" evidence="1">
    <location>
        <begin position="288"/>
        <end position="301"/>
    </location>
</feature>
<feature type="compositionally biased region" description="Low complexity" evidence="1">
    <location>
        <begin position="251"/>
        <end position="266"/>
    </location>
</feature>
<feature type="compositionally biased region" description="Basic and acidic residues" evidence="1">
    <location>
        <begin position="234"/>
        <end position="246"/>
    </location>
</feature>
<evidence type="ECO:0000313" key="3">
    <source>
        <dbReference type="Proteomes" id="UP001600888"/>
    </source>
</evidence>
<gene>
    <name evidence="2" type="ORF">FJTKL_11193</name>
</gene>
<protein>
    <submittedName>
        <fullName evidence="2">Uncharacterized protein</fullName>
    </submittedName>
</protein>
<name>A0ABR4EI82_9PEZI</name>
<evidence type="ECO:0000313" key="2">
    <source>
        <dbReference type="EMBL" id="KAL2282153.1"/>
    </source>
</evidence>
<reference evidence="2 3" key="1">
    <citation type="submission" date="2024-03" db="EMBL/GenBank/DDBJ databases">
        <title>A high-quality draft genome sequence of Diaporthe vaccinii, a causative agent of upright dieback and viscid rot disease in cranberry plants.</title>
        <authorList>
            <person name="Sarrasin M."/>
            <person name="Lang B.F."/>
            <person name="Burger G."/>
        </authorList>
    </citation>
    <scope>NUCLEOTIDE SEQUENCE [LARGE SCALE GENOMIC DNA]</scope>
    <source>
        <strain evidence="2 3">IS7</strain>
    </source>
</reference>
<feature type="compositionally biased region" description="Polar residues" evidence="1">
    <location>
        <begin position="143"/>
        <end position="161"/>
    </location>
</feature>
<comment type="caution">
    <text evidence="2">The sequence shown here is derived from an EMBL/GenBank/DDBJ whole genome shotgun (WGS) entry which is preliminary data.</text>
</comment>